<gene>
    <name evidence="2" type="ORF">Kpho02_21600</name>
</gene>
<organism evidence="2 3">
    <name type="scientific">Kitasatospora phosalacinea</name>
    <dbReference type="NCBI Taxonomy" id="2065"/>
    <lineage>
        <taxon>Bacteria</taxon>
        <taxon>Bacillati</taxon>
        <taxon>Actinomycetota</taxon>
        <taxon>Actinomycetes</taxon>
        <taxon>Kitasatosporales</taxon>
        <taxon>Streptomycetaceae</taxon>
        <taxon>Kitasatospora</taxon>
    </lineage>
</organism>
<feature type="region of interest" description="Disordered" evidence="1">
    <location>
        <begin position="36"/>
        <end position="57"/>
    </location>
</feature>
<dbReference type="Proteomes" id="UP001165041">
    <property type="component" value="Unassembled WGS sequence"/>
</dbReference>
<accession>A0A9W6Q7E8</accession>
<evidence type="ECO:0000313" key="3">
    <source>
        <dbReference type="Proteomes" id="UP001165041"/>
    </source>
</evidence>
<dbReference type="RefSeq" id="WP_285735721.1">
    <property type="nucleotide sequence ID" value="NZ_BSSA01000005.1"/>
</dbReference>
<dbReference type="AlphaFoldDB" id="A0A9W6Q7E8"/>
<name>A0A9W6Q7E8_9ACTN</name>
<proteinExistence type="predicted"/>
<comment type="caution">
    <text evidence="2">The sequence shown here is derived from an EMBL/GenBank/DDBJ whole genome shotgun (WGS) entry which is preliminary data.</text>
</comment>
<dbReference type="EMBL" id="BSSA01000005">
    <property type="protein sequence ID" value="GLW69861.1"/>
    <property type="molecule type" value="Genomic_DNA"/>
</dbReference>
<evidence type="ECO:0000256" key="1">
    <source>
        <dbReference type="SAM" id="MobiDB-lite"/>
    </source>
</evidence>
<evidence type="ECO:0000313" key="2">
    <source>
        <dbReference type="EMBL" id="GLW69861.1"/>
    </source>
</evidence>
<sequence>MAVLRAAVRFGFDRQAWQLAEVLTVLFLHHRYLADRRESPSSVRVPSTATTNPQPRRLRSMLSRPLLDL</sequence>
<reference evidence="2" key="1">
    <citation type="submission" date="2023-02" db="EMBL/GenBank/DDBJ databases">
        <title>Kitasatospora phosalacinea NBRC 14627.</title>
        <authorList>
            <person name="Ichikawa N."/>
            <person name="Sato H."/>
            <person name="Tonouchi N."/>
        </authorList>
    </citation>
    <scope>NUCLEOTIDE SEQUENCE</scope>
    <source>
        <strain evidence="2">NBRC 14627</strain>
    </source>
</reference>
<protein>
    <submittedName>
        <fullName evidence="2">Uncharacterized protein</fullName>
    </submittedName>
</protein>